<gene>
    <name evidence="1" type="ORF">Bdt_3720</name>
</gene>
<dbReference type="PATRIC" id="fig|1069642.3.peg.3679"/>
<evidence type="ECO:0000313" key="1">
    <source>
        <dbReference type="EMBL" id="AFY03393.1"/>
    </source>
</evidence>
<name>K7Z070_BDEBC</name>
<dbReference type="EMBL" id="CP002930">
    <property type="protein sequence ID" value="AFY03393.1"/>
    <property type="molecule type" value="Genomic_DNA"/>
</dbReference>
<sequence length="41" mass="4762">MQAQIRGGSTCDMQVGGTLFHHEFEQFINCCHRRLLRSLIQ</sequence>
<proteinExistence type="predicted"/>
<reference evidence="1 2" key="1">
    <citation type="journal article" date="2012" name="BMC Genomics">
        <title>Genome analysis of a simultaneously predatory and prey-independent, novel Bdellovibrio bacteriovorus from the River Tiber, supports in silico predictions of both ancient and recent lateral gene transfer from diverse bacteria.</title>
        <authorList>
            <person name="Hobley L."/>
            <person name="Lerner T.R."/>
            <person name="Williams L.E."/>
            <person name="Lambert C."/>
            <person name="Till R."/>
            <person name="Milner D.S."/>
            <person name="Basford S.M."/>
            <person name="Capeness M.J."/>
            <person name="Fenton A.K."/>
            <person name="Atterbury R.J."/>
            <person name="Harris M.A."/>
            <person name="Sockett R.E."/>
        </authorList>
    </citation>
    <scope>NUCLEOTIDE SEQUENCE [LARGE SCALE GENOMIC DNA]</scope>
    <source>
        <strain evidence="1 2">Tiberius</strain>
    </source>
</reference>
<accession>K7Z070</accession>
<dbReference type="Proteomes" id="UP000010074">
    <property type="component" value="Chromosome"/>
</dbReference>
<dbReference type="STRING" id="1069642.Bdt_3720"/>
<dbReference type="HOGENOM" id="CLU_3266316_0_0_7"/>
<organism evidence="1 2">
    <name type="scientific">Bdellovibrio bacteriovorus str. Tiberius</name>
    <dbReference type="NCBI Taxonomy" id="1069642"/>
    <lineage>
        <taxon>Bacteria</taxon>
        <taxon>Pseudomonadati</taxon>
        <taxon>Bdellovibrionota</taxon>
        <taxon>Bdellovibrionia</taxon>
        <taxon>Bdellovibrionales</taxon>
        <taxon>Pseudobdellovibrionaceae</taxon>
        <taxon>Bdellovibrio</taxon>
    </lineage>
</organism>
<dbReference type="AlphaFoldDB" id="K7Z070"/>
<dbReference type="KEGG" id="bbat:Bdt_3720"/>
<protein>
    <submittedName>
        <fullName evidence="1">Uncharacterized protein</fullName>
    </submittedName>
</protein>
<evidence type="ECO:0000313" key="2">
    <source>
        <dbReference type="Proteomes" id="UP000010074"/>
    </source>
</evidence>